<accession>A0A5B8U8X2</accession>
<dbReference type="RefSeq" id="WP_146921941.1">
    <property type="nucleotide sequence ID" value="NZ_CP042430.1"/>
</dbReference>
<feature type="transmembrane region" description="Helical" evidence="8">
    <location>
        <begin position="281"/>
        <end position="297"/>
    </location>
</feature>
<keyword evidence="5 8" id="KW-0812">Transmembrane</keyword>
<dbReference type="KEGG" id="bsol:FSW04_19705"/>
<evidence type="ECO:0000256" key="3">
    <source>
        <dbReference type="ARBA" id="ARBA00022676"/>
    </source>
</evidence>
<evidence type="ECO:0000256" key="4">
    <source>
        <dbReference type="ARBA" id="ARBA00022679"/>
    </source>
</evidence>
<evidence type="ECO:0000313" key="9">
    <source>
        <dbReference type="EMBL" id="QEC49576.1"/>
    </source>
</evidence>
<evidence type="ECO:0008006" key="11">
    <source>
        <dbReference type="Google" id="ProtNLM"/>
    </source>
</evidence>
<feature type="transmembrane region" description="Helical" evidence="8">
    <location>
        <begin position="259"/>
        <end position="276"/>
    </location>
</feature>
<dbReference type="AlphaFoldDB" id="A0A5B8U8X2"/>
<keyword evidence="7 8" id="KW-0472">Membrane</keyword>
<dbReference type="GO" id="GO:0016763">
    <property type="term" value="F:pentosyltransferase activity"/>
    <property type="evidence" value="ECO:0007669"/>
    <property type="project" value="TreeGrafter"/>
</dbReference>
<sequence length="502" mass="54001">MSTVGGRRHRRGHEPSLGFFRHTVEVSVWRLLILGLLAAALAALDMRAGLGPHDEGLMLQWGHRIAGGQWPYRDFWCNYLPGQPLVQALIGNTLWGWRVLRVFTGAAAAVLAYLLVRRETVNDRWALASWAAVAAAMAWPLTPGPNASATTLALGALLVARRRGSLAGALAGLAFLFRPEIGVAAAIGAAVLHGRSRVSLTPLAVAAAVGLAGLLPFLVVAPGDLLSQTFGFVGKQGLQRLPFPLAPHTTDPNKVLERTFPAILVVAVILWAASALPRRRGGALAALMVAGLGYLLARTDEFHLVPLSAVLGVGLAAAAAREPRRWLQVALAVALALIVVHGLDRQLGKVRDASEMVAVELPDGVEIRSTPEDAKALQALAIAVDERSRPGMPVLSAPPRYDHVRVGDTLLYTLLDRTNPTRYDVVQPGVVTTAEVQREMIRDLVRSDTRLIVRWESPLALALEDNGSSKSSGVHLLDDWIEAHFRQIGQYGDYVLLGRRQA</sequence>
<gene>
    <name evidence="9" type="ORF">FSW04_19705</name>
</gene>
<organism evidence="9 10">
    <name type="scientific">Baekduia soli</name>
    <dbReference type="NCBI Taxonomy" id="496014"/>
    <lineage>
        <taxon>Bacteria</taxon>
        <taxon>Bacillati</taxon>
        <taxon>Actinomycetota</taxon>
        <taxon>Thermoleophilia</taxon>
        <taxon>Solirubrobacterales</taxon>
        <taxon>Baekduiaceae</taxon>
        <taxon>Baekduia</taxon>
    </lineage>
</organism>
<keyword evidence="4" id="KW-0808">Transferase</keyword>
<keyword evidence="3" id="KW-0328">Glycosyltransferase</keyword>
<keyword evidence="2" id="KW-1003">Cell membrane</keyword>
<dbReference type="PANTHER" id="PTHR33908:SF11">
    <property type="entry name" value="MEMBRANE PROTEIN"/>
    <property type="match status" value="1"/>
</dbReference>
<reference evidence="9 10" key="1">
    <citation type="journal article" date="2018" name="J. Microbiol.">
        <title>Baekduia soli gen. nov., sp. nov., a novel bacterium isolated from the soil of Baekdu Mountain and proposal of a novel family name, Baekduiaceae fam. nov.</title>
        <authorList>
            <person name="An D.S."/>
            <person name="Siddiqi M.Z."/>
            <person name="Kim K.H."/>
            <person name="Yu H.S."/>
            <person name="Im W.T."/>
        </authorList>
    </citation>
    <scope>NUCLEOTIDE SEQUENCE [LARGE SCALE GENOMIC DNA]</scope>
    <source>
        <strain evidence="9 10">BR7-21</strain>
    </source>
</reference>
<comment type="subcellular location">
    <subcellularLocation>
        <location evidence="1">Cell membrane</location>
        <topology evidence="1">Multi-pass membrane protein</topology>
    </subcellularLocation>
</comment>
<proteinExistence type="predicted"/>
<feature type="transmembrane region" description="Helical" evidence="8">
    <location>
        <begin position="326"/>
        <end position="343"/>
    </location>
</feature>
<feature type="transmembrane region" description="Helical" evidence="8">
    <location>
        <begin position="303"/>
        <end position="319"/>
    </location>
</feature>
<dbReference type="GO" id="GO:0009103">
    <property type="term" value="P:lipopolysaccharide biosynthetic process"/>
    <property type="evidence" value="ECO:0007669"/>
    <property type="project" value="UniProtKB-ARBA"/>
</dbReference>
<evidence type="ECO:0000256" key="5">
    <source>
        <dbReference type="ARBA" id="ARBA00022692"/>
    </source>
</evidence>
<evidence type="ECO:0000256" key="6">
    <source>
        <dbReference type="ARBA" id="ARBA00022989"/>
    </source>
</evidence>
<feature type="transmembrane region" description="Helical" evidence="8">
    <location>
        <begin position="95"/>
        <end position="116"/>
    </location>
</feature>
<protein>
    <recommendedName>
        <fullName evidence="11">DUF2029 domain-containing protein</fullName>
    </recommendedName>
</protein>
<keyword evidence="10" id="KW-1185">Reference proteome</keyword>
<dbReference type="EMBL" id="CP042430">
    <property type="protein sequence ID" value="QEC49576.1"/>
    <property type="molecule type" value="Genomic_DNA"/>
</dbReference>
<dbReference type="PANTHER" id="PTHR33908">
    <property type="entry name" value="MANNOSYLTRANSFERASE YKCB-RELATED"/>
    <property type="match status" value="1"/>
</dbReference>
<evidence type="ECO:0000256" key="1">
    <source>
        <dbReference type="ARBA" id="ARBA00004651"/>
    </source>
</evidence>
<dbReference type="InterPro" id="IPR050297">
    <property type="entry name" value="LipidA_mod_glycosyltrf_83"/>
</dbReference>
<feature type="transmembrane region" description="Helical" evidence="8">
    <location>
        <begin position="31"/>
        <end position="50"/>
    </location>
</feature>
<feature type="transmembrane region" description="Helical" evidence="8">
    <location>
        <begin position="166"/>
        <end position="191"/>
    </location>
</feature>
<dbReference type="OrthoDB" id="5242100at2"/>
<dbReference type="Proteomes" id="UP000321805">
    <property type="component" value="Chromosome"/>
</dbReference>
<feature type="transmembrane region" description="Helical" evidence="8">
    <location>
        <begin position="203"/>
        <end position="221"/>
    </location>
</feature>
<evidence type="ECO:0000256" key="7">
    <source>
        <dbReference type="ARBA" id="ARBA00023136"/>
    </source>
</evidence>
<evidence type="ECO:0000313" key="10">
    <source>
        <dbReference type="Proteomes" id="UP000321805"/>
    </source>
</evidence>
<keyword evidence="6 8" id="KW-1133">Transmembrane helix</keyword>
<name>A0A5B8U8X2_9ACTN</name>
<evidence type="ECO:0000256" key="8">
    <source>
        <dbReference type="SAM" id="Phobius"/>
    </source>
</evidence>
<dbReference type="GO" id="GO:0005886">
    <property type="term" value="C:plasma membrane"/>
    <property type="evidence" value="ECO:0007669"/>
    <property type="project" value="UniProtKB-SubCell"/>
</dbReference>
<evidence type="ECO:0000256" key="2">
    <source>
        <dbReference type="ARBA" id="ARBA00022475"/>
    </source>
</evidence>